<evidence type="ECO:0008006" key="3">
    <source>
        <dbReference type="Google" id="ProtNLM"/>
    </source>
</evidence>
<dbReference type="HOGENOM" id="CLU_611348_0_0_1"/>
<gene>
    <name evidence="1" type="ORF">M422DRAFT_780859</name>
</gene>
<dbReference type="SUPFAM" id="SSF52047">
    <property type="entry name" value="RNI-like"/>
    <property type="match status" value="1"/>
</dbReference>
<name>A0A0C9VF68_SPHS4</name>
<dbReference type="AlphaFoldDB" id="A0A0C9VF68"/>
<proteinExistence type="predicted"/>
<sequence>METAHERFVRVFPDLACLIFETSAFPPGCVNFWLWDRDTHLDDECQDLRLTADWEGSWIRTYEMRIKLISALRLTCRHIRLAVDPFFIAQLWFTYPTQIHAFLKAFPASHPLLATARHLRVDIPLAINLGWREIPYTANGWPHDRTYDLYWPPPPDSRCAVYGILECQTWYRRLLGRLTHVISFDNGLSNAAGVSAHPPPPNYLRTLLVGNVENLTSLLIKSPIFNMDLVSALHQLHQLEDLVIHFMNQRTPACIIPNPLPTITFRSLRRLHVAGHTHIEPLLFVRWWFLPKLGLFSCWSSSSPDPFLAQALQKFGIHLTRLILRGKYTLQASLPLSSLCPCLEVLEFVFSEFTPIILHHDNVHTITVHHCDLLPLPSPAMDRFRSQMDKLASTHNKWPSLHRIVDTSWPARAFSHDPAGYMTWWETKERLAGLSCCGFMVLDTYGGEMRGDMCSEGIEG</sequence>
<organism evidence="1 2">
    <name type="scientific">Sphaerobolus stellatus (strain SS14)</name>
    <dbReference type="NCBI Taxonomy" id="990650"/>
    <lineage>
        <taxon>Eukaryota</taxon>
        <taxon>Fungi</taxon>
        <taxon>Dikarya</taxon>
        <taxon>Basidiomycota</taxon>
        <taxon>Agaricomycotina</taxon>
        <taxon>Agaricomycetes</taxon>
        <taxon>Phallomycetidae</taxon>
        <taxon>Geastrales</taxon>
        <taxon>Sphaerobolaceae</taxon>
        <taxon>Sphaerobolus</taxon>
    </lineage>
</organism>
<keyword evidence="2" id="KW-1185">Reference proteome</keyword>
<evidence type="ECO:0000313" key="1">
    <source>
        <dbReference type="EMBL" id="KIJ40052.1"/>
    </source>
</evidence>
<reference evidence="1 2" key="1">
    <citation type="submission" date="2014-06" db="EMBL/GenBank/DDBJ databases">
        <title>Evolutionary Origins and Diversification of the Mycorrhizal Mutualists.</title>
        <authorList>
            <consortium name="DOE Joint Genome Institute"/>
            <consortium name="Mycorrhizal Genomics Consortium"/>
            <person name="Kohler A."/>
            <person name="Kuo A."/>
            <person name="Nagy L.G."/>
            <person name="Floudas D."/>
            <person name="Copeland A."/>
            <person name="Barry K.W."/>
            <person name="Cichocki N."/>
            <person name="Veneault-Fourrey C."/>
            <person name="LaButti K."/>
            <person name="Lindquist E.A."/>
            <person name="Lipzen A."/>
            <person name="Lundell T."/>
            <person name="Morin E."/>
            <person name="Murat C."/>
            <person name="Riley R."/>
            <person name="Ohm R."/>
            <person name="Sun H."/>
            <person name="Tunlid A."/>
            <person name="Henrissat B."/>
            <person name="Grigoriev I.V."/>
            <person name="Hibbett D.S."/>
            <person name="Martin F."/>
        </authorList>
    </citation>
    <scope>NUCLEOTIDE SEQUENCE [LARGE SCALE GENOMIC DNA]</scope>
    <source>
        <strain evidence="1 2">SS14</strain>
    </source>
</reference>
<protein>
    <recommendedName>
        <fullName evidence="3">F-box domain-containing protein</fullName>
    </recommendedName>
</protein>
<accession>A0A0C9VF68</accession>
<evidence type="ECO:0000313" key="2">
    <source>
        <dbReference type="Proteomes" id="UP000054279"/>
    </source>
</evidence>
<dbReference type="EMBL" id="KN837147">
    <property type="protein sequence ID" value="KIJ40052.1"/>
    <property type="molecule type" value="Genomic_DNA"/>
</dbReference>
<dbReference type="Proteomes" id="UP000054279">
    <property type="component" value="Unassembled WGS sequence"/>
</dbReference>